<accession>A0A1W1VEF8</accession>
<gene>
    <name evidence="1" type="ORF">SAMN00790413_01212</name>
</gene>
<organism evidence="1 2">
    <name type="scientific">Deinococcus hopiensis KR-140</name>
    <dbReference type="NCBI Taxonomy" id="695939"/>
    <lineage>
        <taxon>Bacteria</taxon>
        <taxon>Thermotogati</taxon>
        <taxon>Deinococcota</taxon>
        <taxon>Deinococci</taxon>
        <taxon>Deinococcales</taxon>
        <taxon>Deinococcaceae</taxon>
        <taxon>Deinococcus</taxon>
    </lineage>
</organism>
<sequence length="117" mass="12077">MSVPSPSFPFTDAERNAAVWAIACAHLMLKQGERLIPPDVVGVRVPPLLPAAAALRAGVLDAQDADVVALALSAVCQARDQVPEAIWQALGPPPASVLDAARAKAARLRGVQGGLRA</sequence>
<dbReference type="STRING" id="695939.SAMN00790413_01212"/>
<evidence type="ECO:0000313" key="1">
    <source>
        <dbReference type="EMBL" id="SMB91603.1"/>
    </source>
</evidence>
<dbReference type="Proteomes" id="UP000192582">
    <property type="component" value="Unassembled WGS sequence"/>
</dbReference>
<dbReference type="AlphaFoldDB" id="A0A1W1VEF8"/>
<name>A0A1W1VEF8_9DEIO</name>
<evidence type="ECO:0000313" key="2">
    <source>
        <dbReference type="Proteomes" id="UP000192582"/>
    </source>
</evidence>
<protein>
    <submittedName>
        <fullName evidence="1">Uncharacterized protein</fullName>
    </submittedName>
</protein>
<dbReference type="EMBL" id="FWWU01000009">
    <property type="protein sequence ID" value="SMB91603.1"/>
    <property type="molecule type" value="Genomic_DNA"/>
</dbReference>
<reference evidence="1 2" key="1">
    <citation type="submission" date="2017-04" db="EMBL/GenBank/DDBJ databases">
        <authorList>
            <person name="Afonso C.L."/>
            <person name="Miller P.J."/>
            <person name="Scott M.A."/>
            <person name="Spackman E."/>
            <person name="Goraichik I."/>
            <person name="Dimitrov K.M."/>
            <person name="Suarez D.L."/>
            <person name="Swayne D.E."/>
        </authorList>
    </citation>
    <scope>NUCLEOTIDE SEQUENCE [LARGE SCALE GENOMIC DNA]</scope>
    <source>
        <strain evidence="1 2">KR-140</strain>
    </source>
</reference>
<keyword evidence="2" id="KW-1185">Reference proteome</keyword>
<dbReference type="RefSeq" id="WP_084048728.1">
    <property type="nucleotide sequence ID" value="NZ_FWWU01000009.1"/>
</dbReference>
<proteinExistence type="predicted"/>